<protein>
    <recommendedName>
        <fullName evidence="4">HTH araC/xylS-type domain-containing protein</fullName>
    </recommendedName>
</protein>
<organism evidence="5 6">
    <name type="scientific">Streptomyces albospinus</name>
    <dbReference type="NCBI Taxonomy" id="285515"/>
    <lineage>
        <taxon>Bacteria</taxon>
        <taxon>Bacillati</taxon>
        <taxon>Actinomycetota</taxon>
        <taxon>Actinomycetes</taxon>
        <taxon>Kitasatosporales</taxon>
        <taxon>Streptomycetaceae</taxon>
        <taxon>Streptomyces</taxon>
    </lineage>
</organism>
<keyword evidence="6" id="KW-1185">Reference proteome</keyword>
<dbReference type="SMART" id="SM00342">
    <property type="entry name" value="HTH_ARAC"/>
    <property type="match status" value="1"/>
</dbReference>
<dbReference type="InterPro" id="IPR009057">
    <property type="entry name" value="Homeodomain-like_sf"/>
</dbReference>
<dbReference type="EMBL" id="BMRP01000060">
    <property type="protein sequence ID" value="GGU98570.1"/>
    <property type="molecule type" value="Genomic_DNA"/>
</dbReference>
<dbReference type="Proteomes" id="UP000654471">
    <property type="component" value="Unassembled WGS sequence"/>
</dbReference>
<evidence type="ECO:0000256" key="2">
    <source>
        <dbReference type="ARBA" id="ARBA00023125"/>
    </source>
</evidence>
<dbReference type="PROSITE" id="PS01124">
    <property type="entry name" value="HTH_ARAC_FAMILY_2"/>
    <property type="match status" value="1"/>
</dbReference>
<feature type="domain" description="HTH araC/xylS-type" evidence="4">
    <location>
        <begin position="119"/>
        <end position="221"/>
    </location>
</feature>
<accession>A0ABQ2VMX9</accession>
<evidence type="ECO:0000313" key="6">
    <source>
        <dbReference type="Proteomes" id="UP000654471"/>
    </source>
</evidence>
<keyword evidence="3" id="KW-0804">Transcription</keyword>
<dbReference type="InterPro" id="IPR018060">
    <property type="entry name" value="HTH_AraC"/>
</dbReference>
<dbReference type="PANTHER" id="PTHR43280:SF32">
    <property type="entry name" value="TRANSCRIPTIONAL REGULATORY PROTEIN"/>
    <property type="match status" value="1"/>
</dbReference>
<reference evidence="6" key="1">
    <citation type="journal article" date="2019" name="Int. J. Syst. Evol. Microbiol.">
        <title>The Global Catalogue of Microorganisms (GCM) 10K type strain sequencing project: providing services to taxonomists for standard genome sequencing and annotation.</title>
        <authorList>
            <consortium name="The Broad Institute Genomics Platform"/>
            <consortium name="The Broad Institute Genome Sequencing Center for Infectious Disease"/>
            <person name="Wu L."/>
            <person name="Ma J."/>
        </authorList>
    </citation>
    <scope>NUCLEOTIDE SEQUENCE [LARGE SCALE GENOMIC DNA]</scope>
    <source>
        <strain evidence="6">JCM 3399</strain>
    </source>
</reference>
<dbReference type="Pfam" id="PF12833">
    <property type="entry name" value="HTH_18"/>
    <property type="match status" value="1"/>
</dbReference>
<sequence length="223" mass="24646">MLLLHVRPGQVQRLPTAPDGAPADLDATIVLFTPDFPPRLPASIPVSDDPFGPPFWQLGTGDHDLFRHALADLATEYADLPAQDPEITKELLRQLLAGILLRIARLPTPDGSAQSHATQEPYRLFQHELERSFAVLRQAHDYATRLGYSLKTLNRVCQRATGHTAKQLVDARVTLEAKRMLAHTDLPVAAISHRLGFTEPTNFSKFFTRATSQTPGAFRAAQS</sequence>
<evidence type="ECO:0000259" key="4">
    <source>
        <dbReference type="PROSITE" id="PS01124"/>
    </source>
</evidence>
<dbReference type="PANTHER" id="PTHR43280">
    <property type="entry name" value="ARAC-FAMILY TRANSCRIPTIONAL REGULATOR"/>
    <property type="match status" value="1"/>
</dbReference>
<gene>
    <name evidence="5" type="ORF">GCM10010211_77350</name>
</gene>
<evidence type="ECO:0000256" key="3">
    <source>
        <dbReference type="ARBA" id="ARBA00023163"/>
    </source>
</evidence>
<evidence type="ECO:0000313" key="5">
    <source>
        <dbReference type="EMBL" id="GGU98570.1"/>
    </source>
</evidence>
<dbReference type="RefSeq" id="WP_229853010.1">
    <property type="nucleotide sequence ID" value="NZ_BMRP01000060.1"/>
</dbReference>
<name>A0ABQ2VMX9_9ACTN</name>
<proteinExistence type="predicted"/>
<dbReference type="Gene3D" id="1.10.10.60">
    <property type="entry name" value="Homeodomain-like"/>
    <property type="match status" value="1"/>
</dbReference>
<comment type="caution">
    <text evidence="5">The sequence shown here is derived from an EMBL/GenBank/DDBJ whole genome shotgun (WGS) entry which is preliminary data.</text>
</comment>
<dbReference type="SUPFAM" id="SSF46689">
    <property type="entry name" value="Homeodomain-like"/>
    <property type="match status" value="1"/>
</dbReference>
<keyword evidence="1" id="KW-0805">Transcription regulation</keyword>
<keyword evidence="2" id="KW-0238">DNA-binding</keyword>
<evidence type="ECO:0000256" key="1">
    <source>
        <dbReference type="ARBA" id="ARBA00023015"/>
    </source>
</evidence>